<dbReference type="AlphaFoldDB" id="C0B959"/>
<keyword evidence="1" id="KW-1133">Transmembrane helix</keyword>
<protein>
    <submittedName>
        <fullName evidence="2">Uncharacterized protein</fullName>
    </submittedName>
</protein>
<gene>
    <name evidence="2" type="ORF">COPCOM_01683</name>
</gene>
<keyword evidence="1" id="KW-0472">Membrane</keyword>
<sequence length="73" mass="8419">MLLLQAFFSFHAVYLNSTAFTIAADCEFIVDCFTGFIFAYFFVLDLKILFTNRALHDLSLLFGFLICIYSLIK</sequence>
<reference evidence="2 3" key="2">
    <citation type="submission" date="2009-03" db="EMBL/GenBank/DDBJ databases">
        <title>Draft genome sequence of Coprococcus comes (ATCC 27758).</title>
        <authorList>
            <person name="Sudarsanam P."/>
            <person name="Ley R."/>
            <person name="Guruge J."/>
            <person name="Turnbaugh P.J."/>
            <person name="Mahowald M."/>
            <person name="Liep D."/>
            <person name="Gordon J."/>
        </authorList>
    </citation>
    <scope>NUCLEOTIDE SEQUENCE [LARGE SCALE GENOMIC DNA]</scope>
    <source>
        <strain evidence="2 3">ATCC 27758</strain>
    </source>
</reference>
<dbReference type="Proteomes" id="UP000003793">
    <property type="component" value="Unassembled WGS sequence"/>
</dbReference>
<organism evidence="2 3">
    <name type="scientific">Coprococcus comes ATCC 27758</name>
    <dbReference type="NCBI Taxonomy" id="470146"/>
    <lineage>
        <taxon>Bacteria</taxon>
        <taxon>Bacillati</taxon>
        <taxon>Bacillota</taxon>
        <taxon>Clostridia</taxon>
        <taxon>Lachnospirales</taxon>
        <taxon>Lachnospiraceae</taxon>
        <taxon>Coprococcus</taxon>
    </lineage>
</organism>
<keyword evidence="1" id="KW-0812">Transmembrane</keyword>
<reference evidence="2 3" key="1">
    <citation type="submission" date="2009-02" db="EMBL/GenBank/DDBJ databases">
        <authorList>
            <person name="Fulton L."/>
            <person name="Clifton S."/>
            <person name="Fulton B."/>
            <person name="Xu J."/>
            <person name="Minx P."/>
            <person name="Pepin K.H."/>
            <person name="Johnson M."/>
            <person name="Bhonagiri V."/>
            <person name="Nash W.E."/>
            <person name="Mardis E.R."/>
            <person name="Wilson R.K."/>
        </authorList>
    </citation>
    <scope>NUCLEOTIDE SEQUENCE [LARGE SCALE GENOMIC DNA]</scope>
    <source>
        <strain evidence="2 3">ATCC 27758</strain>
    </source>
</reference>
<comment type="caution">
    <text evidence="2">The sequence shown here is derived from an EMBL/GenBank/DDBJ whole genome shotgun (WGS) entry which is preliminary data.</text>
</comment>
<dbReference type="HOGENOM" id="CLU_2698301_0_0_9"/>
<evidence type="ECO:0000256" key="1">
    <source>
        <dbReference type="SAM" id="Phobius"/>
    </source>
</evidence>
<name>C0B959_9FIRM</name>
<feature type="transmembrane region" description="Helical" evidence="1">
    <location>
        <begin position="55"/>
        <end position="72"/>
    </location>
</feature>
<dbReference type="EMBL" id="ABVR01000040">
    <property type="protein sequence ID" value="EEG89811.1"/>
    <property type="molecule type" value="Genomic_DNA"/>
</dbReference>
<evidence type="ECO:0000313" key="3">
    <source>
        <dbReference type="Proteomes" id="UP000003793"/>
    </source>
</evidence>
<accession>C0B959</accession>
<evidence type="ECO:0000313" key="2">
    <source>
        <dbReference type="EMBL" id="EEG89811.1"/>
    </source>
</evidence>
<proteinExistence type="predicted"/>